<dbReference type="Gene3D" id="3.40.50.720">
    <property type="entry name" value="NAD(P)-binding Rossmann-like Domain"/>
    <property type="match status" value="2"/>
</dbReference>
<dbReference type="InterPro" id="IPR007698">
    <property type="entry name" value="AlaDH/PNT_NAD(H)-bd"/>
</dbReference>
<dbReference type="SUPFAM" id="SSF51735">
    <property type="entry name" value="NAD(P)-binding Rossmann-fold domains"/>
    <property type="match status" value="1"/>
</dbReference>
<dbReference type="SUPFAM" id="SSF52283">
    <property type="entry name" value="Formate/glycerate dehydrogenase catalytic domain-like"/>
    <property type="match status" value="1"/>
</dbReference>
<dbReference type="CDD" id="cd12181">
    <property type="entry name" value="ceo_syn"/>
    <property type="match status" value="1"/>
</dbReference>
<protein>
    <submittedName>
        <fullName evidence="4">N(5)-(Carboxyethyl)ornithine synthase</fullName>
    </submittedName>
</protein>
<dbReference type="InterPro" id="IPR007886">
    <property type="entry name" value="AlaDH/PNT_N"/>
</dbReference>
<dbReference type="InterPro" id="IPR036291">
    <property type="entry name" value="NAD(P)-bd_dom_sf"/>
</dbReference>
<proteinExistence type="predicted"/>
<evidence type="ECO:0000259" key="2">
    <source>
        <dbReference type="SMART" id="SM01002"/>
    </source>
</evidence>
<dbReference type="SMART" id="SM01003">
    <property type="entry name" value="AlaDh_PNT_N"/>
    <property type="match status" value="1"/>
</dbReference>
<feature type="domain" description="Alanine dehydrogenase/pyridine nucleotide transhydrogenase NAD(H)-binding" evidence="2">
    <location>
        <begin position="152"/>
        <end position="309"/>
    </location>
</feature>
<dbReference type="SMART" id="SM01002">
    <property type="entry name" value="AlaDh_PNT_C"/>
    <property type="match status" value="1"/>
</dbReference>
<gene>
    <name evidence="4" type="ORF">N7E81_17705</name>
</gene>
<accession>A0ABY6CZ60</accession>
<reference evidence="4" key="1">
    <citation type="submission" date="2022-10" db="EMBL/GenBank/DDBJ databases">
        <title>Comparative genomics and taxonomic characterization of three novel marine species of genus Reichenbachiella exhibiting antioxidant and polysaccharide degradation activities.</title>
        <authorList>
            <person name="Muhammad N."/>
            <person name="Lee Y.-J."/>
            <person name="Ko J."/>
            <person name="Kim S.-G."/>
        </authorList>
    </citation>
    <scope>NUCLEOTIDE SEQUENCE</scope>
    <source>
        <strain evidence="4">Wsw4-B4</strain>
    </source>
</reference>
<feature type="domain" description="Alanine dehydrogenase/pyridine nucleotide transhydrogenase N-terminal" evidence="3">
    <location>
        <begin position="7"/>
        <end position="133"/>
    </location>
</feature>
<dbReference type="Pfam" id="PF05222">
    <property type="entry name" value="AlaDh_PNT_N"/>
    <property type="match status" value="1"/>
</dbReference>
<name>A0ABY6CZ60_9BACT</name>
<dbReference type="InterPro" id="IPR046951">
    <property type="entry name" value="CEOS"/>
</dbReference>
<dbReference type="EMBL" id="CP106735">
    <property type="protein sequence ID" value="UXX79192.1"/>
    <property type="molecule type" value="Genomic_DNA"/>
</dbReference>
<dbReference type="PANTHER" id="PTHR42795:SF1">
    <property type="entry name" value="ALANINE DEHYDROGENASE"/>
    <property type="match status" value="1"/>
</dbReference>
<dbReference type="RefSeq" id="WP_263050935.1">
    <property type="nucleotide sequence ID" value="NZ_CP106735.1"/>
</dbReference>
<sequence>MNKLIFGVIGTSMKEDENRIPIHPEHLSRISESVRKQLIFEKGYGKPFHISDEEIAAQTGGIASRSEILSDIGCAIIAKPIVSDLEQLKVGGTLWGYPHCAQQMPVTQVAIDRKLTLIAFEDMFVWHPNGQMGRHTFYKNNELAGYSAVMHALQLKGIDGHYGNQRKVVIFSFGAVSRGAVYALKAHGFRDITICIQRPDHEVREEVLDVHYVRLRSGNPGEPRMMIVEHDGSERPLMELIKESEIIINGTYQDTEEPIDFVIEEEKANLNPGTLIIDVSCDEGMGFYFAKPTTFKHPIIYVDGVDYYAVDHTPSYYWESASRSLSAALIVHLSSVIAGPQGWDENSTIKNAINVNQGTIVKDHILKFQDRQKDYPHLING</sequence>
<keyword evidence="5" id="KW-1185">Reference proteome</keyword>
<evidence type="ECO:0000259" key="3">
    <source>
        <dbReference type="SMART" id="SM01003"/>
    </source>
</evidence>
<dbReference type="PANTHER" id="PTHR42795">
    <property type="entry name" value="ALANINE DEHYDROGENASE"/>
    <property type="match status" value="1"/>
</dbReference>
<keyword evidence="1" id="KW-0560">Oxidoreductase</keyword>
<dbReference type="Pfam" id="PF01262">
    <property type="entry name" value="AlaDh_PNT_C"/>
    <property type="match status" value="1"/>
</dbReference>
<evidence type="ECO:0000256" key="1">
    <source>
        <dbReference type="ARBA" id="ARBA00023002"/>
    </source>
</evidence>
<organism evidence="4 5">
    <name type="scientific">Reichenbachiella carrageenanivorans</name>
    <dbReference type="NCBI Taxonomy" id="2979869"/>
    <lineage>
        <taxon>Bacteria</taxon>
        <taxon>Pseudomonadati</taxon>
        <taxon>Bacteroidota</taxon>
        <taxon>Cytophagia</taxon>
        <taxon>Cytophagales</taxon>
        <taxon>Reichenbachiellaceae</taxon>
        <taxon>Reichenbachiella</taxon>
    </lineage>
</organism>
<evidence type="ECO:0000313" key="5">
    <source>
        <dbReference type="Proteomes" id="UP001062165"/>
    </source>
</evidence>
<evidence type="ECO:0000313" key="4">
    <source>
        <dbReference type="EMBL" id="UXX79192.1"/>
    </source>
</evidence>
<dbReference type="Proteomes" id="UP001062165">
    <property type="component" value="Chromosome"/>
</dbReference>